<protein>
    <submittedName>
        <fullName evidence="2">Nuclear transport factor 2 family protein</fullName>
    </submittedName>
</protein>
<reference evidence="2 3" key="1">
    <citation type="submission" date="2021-04" db="EMBL/GenBank/DDBJ databases">
        <title>Ruania sp. nov., isolated from sandy soil of mangrove forest.</title>
        <authorList>
            <person name="Ge X."/>
            <person name="Huang R."/>
            <person name="Liu W."/>
        </authorList>
    </citation>
    <scope>NUCLEOTIDE SEQUENCE [LARGE SCALE GENOMIC DNA]</scope>
    <source>
        <strain evidence="2 3">N2-46</strain>
    </source>
</reference>
<proteinExistence type="predicted"/>
<dbReference type="EMBL" id="JAGSHT010000022">
    <property type="protein sequence ID" value="MBZ2198974.1"/>
    <property type="molecule type" value="Genomic_DNA"/>
</dbReference>
<dbReference type="Pfam" id="PF12680">
    <property type="entry name" value="SnoaL_2"/>
    <property type="match status" value="1"/>
</dbReference>
<dbReference type="Proteomes" id="UP000826651">
    <property type="component" value="Unassembled WGS sequence"/>
</dbReference>
<feature type="domain" description="SnoaL-like" evidence="1">
    <location>
        <begin position="8"/>
        <end position="103"/>
    </location>
</feature>
<dbReference type="InterPro" id="IPR037401">
    <property type="entry name" value="SnoaL-like"/>
</dbReference>
<dbReference type="InterPro" id="IPR032710">
    <property type="entry name" value="NTF2-like_dom_sf"/>
</dbReference>
<name>A0ABS7SF57_9MICO</name>
<accession>A0ABS7SF57</accession>
<evidence type="ECO:0000259" key="1">
    <source>
        <dbReference type="Pfam" id="PF12680"/>
    </source>
</evidence>
<keyword evidence="3" id="KW-1185">Reference proteome</keyword>
<organism evidence="2 3">
    <name type="scientific">Occultella gossypii</name>
    <dbReference type="NCBI Taxonomy" id="2800820"/>
    <lineage>
        <taxon>Bacteria</taxon>
        <taxon>Bacillati</taxon>
        <taxon>Actinomycetota</taxon>
        <taxon>Actinomycetes</taxon>
        <taxon>Micrococcales</taxon>
        <taxon>Ruaniaceae</taxon>
        <taxon>Occultella</taxon>
    </lineage>
</organism>
<dbReference type="RefSeq" id="WP_223410738.1">
    <property type="nucleotide sequence ID" value="NZ_JAGSHT010000022.1"/>
</dbReference>
<evidence type="ECO:0000313" key="3">
    <source>
        <dbReference type="Proteomes" id="UP000826651"/>
    </source>
</evidence>
<gene>
    <name evidence="2" type="ORF">KCQ71_22695</name>
</gene>
<dbReference type="SUPFAM" id="SSF54427">
    <property type="entry name" value="NTF2-like"/>
    <property type="match status" value="1"/>
</dbReference>
<evidence type="ECO:0000313" key="2">
    <source>
        <dbReference type="EMBL" id="MBZ2198974.1"/>
    </source>
</evidence>
<sequence>MSAIDLLRQLGDVLDGHRWDDLPALLHPAFRGDYVHTGEQFGRDDFVRLNVEYPGFQRFRWEDLVDGGDRAAGRALVTGAADGQEQRFGVATFITVRDGLIAELTEVWTDVEQTPPSDRRPV</sequence>
<comment type="caution">
    <text evidence="2">The sequence shown here is derived from an EMBL/GenBank/DDBJ whole genome shotgun (WGS) entry which is preliminary data.</text>
</comment>
<dbReference type="Gene3D" id="3.10.450.50">
    <property type="match status" value="1"/>
</dbReference>